<gene>
    <name evidence="3" type="ORF">UFOPK1392_02226</name>
    <name evidence="4" type="ORF">UFOPK3733_00585</name>
</gene>
<proteinExistence type="predicted"/>
<sequence>MLHGFTQTSDCWGPIVVDLSTDHELVLIDAPGHGGSRDVPADLDESARFSGEAGGRGTYLGYSMGGRTALHLALARPDLVERLILIGATAGLEDAQERADRRAADELLADRIEAIGVDEFVDEWLRQPLFAALDEQSAHRAERCTNCAEGLARSLRTCGTGTQRPLWSELHQLEMPVLVLAGASDTKFTDLGTRLCTSIGANSTFASIPSSGHSAHLENPTGTASIIRRWFERS</sequence>
<feature type="domain" description="AB hydrolase-1" evidence="2">
    <location>
        <begin position="1"/>
        <end position="224"/>
    </location>
</feature>
<accession>A0A6J7IF55</accession>
<evidence type="ECO:0000313" key="4">
    <source>
        <dbReference type="EMBL" id="CAB4929520.1"/>
    </source>
</evidence>
<dbReference type="AlphaFoldDB" id="A0A6J7IF55"/>
<dbReference type="SUPFAM" id="SSF53474">
    <property type="entry name" value="alpha/beta-Hydrolases"/>
    <property type="match status" value="1"/>
</dbReference>
<reference evidence="4" key="1">
    <citation type="submission" date="2020-05" db="EMBL/GenBank/DDBJ databases">
        <authorList>
            <person name="Chiriac C."/>
            <person name="Salcher M."/>
            <person name="Ghai R."/>
            <person name="Kavagutti S V."/>
        </authorList>
    </citation>
    <scope>NUCLEOTIDE SEQUENCE</scope>
</reference>
<name>A0A6J7IF55_9ZZZZ</name>
<evidence type="ECO:0000256" key="1">
    <source>
        <dbReference type="ARBA" id="ARBA00023239"/>
    </source>
</evidence>
<keyword evidence="1" id="KW-0456">Lyase</keyword>
<dbReference type="Gene3D" id="3.40.50.1820">
    <property type="entry name" value="alpha/beta hydrolase"/>
    <property type="match status" value="1"/>
</dbReference>
<dbReference type="InterPro" id="IPR029058">
    <property type="entry name" value="AB_hydrolase_fold"/>
</dbReference>
<dbReference type="EMBL" id="CAFBNC010000018">
    <property type="protein sequence ID" value="CAB4929520.1"/>
    <property type="molecule type" value="Genomic_DNA"/>
</dbReference>
<evidence type="ECO:0000313" key="3">
    <source>
        <dbReference type="EMBL" id="CAB4324456.1"/>
    </source>
</evidence>
<dbReference type="EMBL" id="CAEMXZ010000150">
    <property type="protein sequence ID" value="CAB4324456.1"/>
    <property type="molecule type" value="Genomic_DNA"/>
</dbReference>
<dbReference type="PANTHER" id="PTHR42916:SF1">
    <property type="entry name" value="PROTEIN PHYLLO, CHLOROPLASTIC"/>
    <property type="match status" value="1"/>
</dbReference>
<dbReference type="PANTHER" id="PTHR42916">
    <property type="entry name" value="2-SUCCINYL-5-ENOLPYRUVYL-6-HYDROXY-3-CYCLOHEXENE-1-CARBOXYLATE SYNTHASE"/>
    <property type="match status" value="1"/>
</dbReference>
<dbReference type="Pfam" id="PF12697">
    <property type="entry name" value="Abhydrolase_6"/>
    <property type="match status" value="1"/>
</dbReference>
<protein>
    <submittedName>
        <fullName evidence="4">Unannotated protein</fullName>
    </submittedName>
</protein>
<evidence type="ECO:0000259" key="2">
    <source>
        <dbReference type="Pfam" id="PF12697"/>
    </source>
</evidence>
<dbReference type="GO" id="GO:0016829">
    <property type="term" value="F:lyase activity"/>
    <property type="evidence" value="ECO:0007669"/>
    <property type="project" value="UniProtKB-KW"/>
</dbReference>
<dbReference type="InterPro" id="IPR000073">
    <property type="entry name" value="AB_hydrolase_1"/>
</dbReference>
<organism evidence="4">
    <name type="scientific">freshwater metagenome</name>
    <dbReference type="NCBI Taxonomy" id="449393"/>
    <lineage>
        <taxon>unclassified sequences</taxon>
        <taxon>metagenomes</taxon>
        <taxon>ecological metagenomes</taxon>
    </lineage>
</organism>